<feature type="region of interest" description="Disordered" evidence="4">
    <location>
        <begin position="68"/>
        <end position="87"/>
    </location>
</feature>
<keyword evidence="6" id="KW-1185">Reference proteome</keyword>
<dbReference type="GO" id="GO:0016779">
    <property type="term" value="F:nucleotidyltransferase activity"/>
    <property type="evidence" value="ECO:0007669"/>
    <property type="project" value="InterPro"/>
</dbReference>
<dbReference type="Proteomes" id="UP000829999">
    <property type="component" value="Chromosome 17"/>
</dbReference>
<evidence type="ECO:0000313" key="7">
    <source>
        <dbReference type="RefSeq" id="XP_050555705.1"/>
    </source>
</evidence>
<dbReference type="InterPro" id="IPR007010">
    <property type="entry name" value="PolA_pol_RNA-bd_dom"/>
</dbReference>
<keyword evidence="3" id="KW-0067">ATP-binding</keyword>
<dbReference type="GO" id="GO:0003723">
    <property type="term" value="F:RNA binding"/>
    <property type="evidence" value="ECO:0007669"/>
    <property type="project" value="InterPro"/>
</dbReference>
<reference evidence="7" key="1">
    <citation type="submission" date="2025-08" db="UniProtKB">
        <authorList>
            <consortium name="RefSeq"/>
        </authorList>
    </citation>
    <scope>IDENTIFICATION</scope>
    <source>
        <tissue evidence="7">Whole larval tissue</tissue>
    </source>
</reference>
<dbReference type="InterPro" id="IPR011068">
    <property type="entry name" value="NuclTrfase_I-like_C"/>
</dbReference>
<evidence type="ECO:0000256" key="3">
    <source>
        <dbReference type="ARBA" id="ARBA00022840"/>
    </source>
</evidence>
<dbReference type="OrthoDB" id="412748at2759"/>
<dbReference type="AlphaFoldDB" id="A0A9R0EZ77"/>
<gene>
    <name evidence="7" type="primary">LOC118276789</name>
</gene>
<name>A0A9R0EZ77_SPOFR</name>
<feature type="compositionally biased region" description="Basic and acidic residues" evidence="4">
    <location>
        <begin position="68"/>
        <end position="78"/>
    </location>
</feature>
<dbReference type="SUPFAM" id="SSF55003">
    <property type="entry name" value="PAP/Archaeal CCA-adding enzyme, C-terminal domain"/>
    <property type="match status" value="1"/>
</dbReference>
<accession>A0A9R0EZ77</accession>
<sequence length="131" mass="15162">MWFIGLQLQQTSRSLDLSHDIQTFTENINNVGGRTNMLREGMAIQVRHVHRRELKEYLPDSLLCREHTSPDTKHEPHRSAASASSGWNWSRPHAAWTCRTISRRSQRTSTTWGGELTCSGKAWQYRWKGAK</sequence>
<evidence type="ECO:0000313" key="6">
    <source>
        <dbReference type="Proteomes" id="UP000829999"/>
    </source>
</evidence>
<dbReference type="GO" id="GO:0031123">
    <property type="term" value="P:RNA 3'-end processing"/>
    <property type="evidence" value="ECO:0007669"/>
    <property type="project" value="InterPro"/>
</dbReference>
<dbReference type="RefSeq" id="XP_050555705.1">
    <property type="nucleotide sequence ID" value="XM_050699748.1"/>
</dbReference>
<dbReference type="Gene3D" id="3.30.70.590">
    <property type="entry name" value="Poly(A) polymerase predicted RNA binding domain"/>
    <property type="match status" value="1"/>
</dbReference>
<dbReference type="Pfam" id="PF04926">
    <property type="entry name" value="PAP_RNA-bind"/>
    <property type="match status" value="1"/>
</dbReference>
<evidence type="ECO:0000256" key="4">
    <source>
        <dbReference type="SAM" id="MobiDB-lite"/>
    </source>
</evidence>
<organism evidence="6 7">
    <name type="scientific">Spodoptera frugiperda</name>
    <name type="common">Fall armyworm</name>
    <dbReference type="NCBI Taxonomy" id="7108"/>
    <lineage>
        <taxon>Eukaryota</taxon>
        <taxon>Metazoa</taxon>
        <taxon>Ecdysozoa</taxon>
        <taxon>Arthropoda</taxon>
        <taxon>Hexapoda</taxon>
        <taxon>Insecta</taxon>
        <taxon>Pterygota</taxon>
        <taxon>Neoptera</taxon>
        <taxon>Endopterygota</taxon>
        <taxon>Lepidoptera</taxon>
        <taxon>Glossata</taxon>
        <taxon>Ditrysia</taxon>
        <taxon>Noctuoidea</taxon>
        <taxon>Noctuidae</taxon>
        <taxon>Amphipyrinae</taxon>
        <taxon>Spodoptera</taxon>
    </lineage>
</organism>
<evidence type="ECO:0000256" key="2">
    <source>
        <dbReference type="ARBA" id="ARBA00022741"/>
    </source>
</evidence>
<keyword evidence="1" id="KW-0808">Transferase</keyword>
<evidence type="ECO:0000256" key="1">
    <source>
        <dbReference type="ARBA" id="ARBA00022679"/>
    </source>
</evidence>
<dbReference type="GO" id="GO:0005524">
    <property type="term" value="F:ATP binding"/>
    <property type="evidence" value="ECO:0007669"/>
    <property type="project" value="UniProtKB-KW"/>
</dbReference>
<dbReference type="GeneID" id="118276789"/>
<proteinExistence type="predicted"/>
<feature type="domain" description="Poly(A) polymerase RNA-binding" evidence="5">
    <location>
        <begin position="1"/>
        <end position="60"/>
    </location>
</feature>
<protein>
    <submittedName>
        <fullName evidence="7">Poly(A) polymerase gamma isoform X1</fullName>
    </submittedName>
</protein>
<keyword evidence="2" id="KW-0547">Nucleotide-binding</keyword>
<evidence type="ECO:0000259" key="5">
    <source>
        <dbReference type="Pfam" id="PF04926"/>
    </source>
</evidence>